<evidence type="ECO:0000256" key="10">
    <source>
        <dbReference type="ARBA" id="ARBA00034923"/>
    </source>
</evidence>
<dbReference type="CDD" id="cd17932">
    <property type="entry name" value="DEXQc_UvrD"/>
    <property type="match status" value="1"/>
</dbReference>
<feature type="domain" description="UvrD-like helicase C-terminal" evidence="15">
    <location>
        <begin position="294"/>
        <end position="580"/>
    </location>
</feature>
<evidence type="ECO:0000313" key="16">
    <source>
        <dbReference type="EMBL" id="MEK9502209.1"/>
    </source>
</evidence>
<organism evidence="16 17">
    <name type="scientific">Gaopeijia maritima</name>
    <dbReference type="NCBI Taxonomy" id="3119007"/>
    <lineage>
        <taxon>Bacteria</taxon>
        <taxon>Pseudomonadati</taxon>
        <taxon>Gemmatimonadota</taxon>
        <taxon>Longimicrobiia</taxon>
        <taxon>Gaopeijiales</taxon>
        <taxon>Gaopeijiaceae</taxon>
        <taxon>Gaopeijia</taxon>
    </lineage>
</organism>
<feature type="domain" description="UvrD-like helicase ATP-binding" evidence="14">
    <location>
        <begin position="11"/>
        <end position="293"/>
    </location>
</feature>
<dbReference type="Pfam" id="PF13361">
    <property type="entry name" value="UvrD_C"/>
    <property type="match status" value="1"/>
</dbReference>
<keyword evidence="7" id="KW-0413">Isomerase</keyword>
<feature type="compositionally biased region" description="Basic residues" evidence="13">
    <location>
        <begin position="670"/>
        <end position="679"/>
    </location>
</feature>
<evidence type="ECO:0000256" key="9">
    <source>
        <dbReference type="ARBA" id="ARBA00034808"/>
    </source>
</evidence>
<evidence type="ECO:0000313" key="17">
    <source>
        <dbReference type="Proteomes" id="UP001484239"/>
    </source>
</evidence>
<evidence type="ECO:0000256" key="11">
    <source>
        <dbReference type="ARBA" id="ARBA00048988"/>
    </source>
</evidence>
<evidence type="ECO:0000259" key="14">
    <source>
        <dbReference type="PROSITE" id="PS51198"/>
    </source>
</evidence>
<dbReference type="PROSITE" id="PS51217">
    <property type="entry name" value="UVRD_HELICASE_CTER"/>
    <property type="match status" value="1"/>
</dbReference>
<evidence type="ECO:0000256" key="7">
    <source>
        <dbReference type="ARBA" id="ARBA00023235"/>
    </source>
</evidence>
<dbReference type="EMBL" id="JBBHLI010000010">
    <property type="protein sequence ID" value="MEK9502209.1"/>
    <property type="molecule type" value="Genomic_DNA"/>
</dbReference>
<evidence type="ECO:0000256" key="13">
    <source>
        <dbReference type="SAM" id="MobiDB-lite"/>
    </source>
</evidence>
<evidence type="ECO:0000256" key="6">
    <source>
        <dbReference type="ARBA" id="ARBA00023125"/>
    </source>
</evidence>
<accession>A0ABU9EC03</accession>
<name>A0ABU9EC03_9BACT</name>
<dbReference type="Gene3D" id="1.10.486.10">
    <property type="entry name" value="PCRA, domain 4"/>
    <property type="match status" value="1"/>
</dbReference>
<evidence type="ECO:0000259" key="15">
    <source>
        <dbReference type="PROSITE" id="PS51217"/>
    </source>
</evidence>
<dbReference type="Proteomes" id="UP001484239">
    <property type="component" value="Unassembled WGS sequence"/>
</dbReference>
<keyword evidence="2 12" id="KW-0547">Nucleotide-binding</keyword>
<evidence type="ECO:0000256" key="12">
    <source>
        <dbReference type="PROSITE-ProRule" id="PRU00560"/>
    </source>
</evidence>
<dbReference type="EC" id="5.6.2.4" evidence="9"/>
<keyword evidence="5 12" id="KW-0067">ATP-binding</keyword>
<evidence type="ECO:0000256" key="4">
    <source>
        <dbReference type="ARBA" id="ARBA00022806"/>
    </source>
</evidence>
<dbReference type="PROSITE" id="PS51198">
    <property type="entry name" value="UVRD_HELICASE_ATP_BIND"/>
    <property type="match status" value="1"/>
</dbReference>
<sequence length="761" mass="85319">MPRSSVSELLDSLNPEQRVAAEHFEGPSLVLAGAGSGKTRVLTTRIAHLVQEHGVPPERILAVTFTNKAAGEMRERIGGLLGGEPRGMWVGTFHALGVRILRRHAPRLGWERTFTIFDAEQSLRQVKRTLESLDFDPKRFNPKGVRSMMSGAKNQLVTPGQFQQEHGEGFDLFARAVAKVYPAYQAALKDQNAMDFDDLLVKPVELLQNDQTVLGEYRRRFAFLLVDEYQDTNHAQFRFLQLLAAEHGNLMVVGDDDQSIYGWRGADLRNILDFESTWPGSMVVRLERNYRSTAVILEAANQVIAENVNRKGKTLRTDREGGEKIGVVECFDENDEARVVVDEIKARYQNGPALHNYRDFAVLYRTNAQSRALEDAFRRSGVPYQIVGGVRFYERREIQDVMGYLRLVSNPLDEDAFLRVVNYPRRGIGNTTVARLREAAAAEGAGLLEAASRATTLPNVPTGGARQLEAFAELVSTWSARAATTRVGPLLEALVDELGLYKALEDEGPEGEDRIDNVKELIAGALDFNAELLDELDPEEIDAFSELDLFLQRVALVADVDRLDGDVDSVTMMTLHNAKGLEFPVVFITGLEDGLFPLSRAYDEPATMEEERRLFYVGVTRARDTLILCHARQRRRAGEYMYGRLSPFAESIPEALLVPRVSPRLESNHRRSSTPHRSRPRFEAEKAGSGFVSEETFDTPINQDAPRYVKGERVLHATFGSGTVKEVTGFGKDTKVTVDFDDVGRKRLLVRYANLEKDWTM</sequence>
<dbReference type="InterPro" id="IPR014017">
    <property type="entry name" value="DNA_helicase_UvrD-like_C"/>
</dbReference>
<dbReference type="SUPFAM" id="SSF52540">
    <property type="entry name" value="P-loop containing nucleoside triphosphate hydrolases"/>
    <property type="match status" value="1"/>
</dbReference>
<evidence type="ECO:0000256" key="1">
    <source>
        <dbReference type="ARBA" id="ARBA00009922"/>
    </source>
</evidence>
<feature type="binding site" evidence="12">
    <location>
        <begin position="32"/>
        <end position="39"/>
    </location>
    <ligand>
        <name>ATP</name>
        <dbReference type="ChEBI" id="CHEBI:30616"/>
    </ligand>
</feature>
<dbReference type="InterPro" id="IPR014016">
    <property type="entry name" value="UvrD-like_ATP-bd"/>
</dbReference>
<dbReference type="Gene3D" id="1.10.10.160">
    <property type="match status" value="1"/>
</dbReference>
<gene>
    <name evidence="16" type="ORF">WI372_14545</name>
</gene>
<dbReference type="CDD" id="cd18807">
    <property type="entry name" value="SF1_C_UvrD"/>
    <property type="match status" value="1"/>
</dbReference>
<dbReference type="RefSeq" id="WP_405288322.1">
    <property type="nucleotide sequence ID" value="NZ_JBBHLJ010000009.1"/>
</dbReference>
<comment type="caution">
    <text evidence="16">The sequence shown here is derived from an EMBL/GenBank/DDBJ whole genome shotgun (WGS) entry which is preliminary data.</text>
</comment>
<protein>
    <recommendedName>
        <fullName evidence="9">DNA 3'-5' helicase</fullName>
        <ecNumber evidence="9">5.6.2.4</ecNumber>
    </recommendedName>
    <alternativeName>
        <fullName evidence="10">DNA 3'-5' helicase II</fullName>
    </alternativeName>
</protein>
<dbReference type="InterPro" id="IPR000212">
    <property type="entry name" value="DNA_helicase_UvrD/REP"/>
</dbReference>
<feature type="region of interest" description="Disordered" evidence="13">
    <location>
        <begin position="664"/>
        <end position="685"/>
    </location>
</feature>
<comment type="catalytic activity">
    <reaction evidence="11">
        <text>ATP + H2O = ADP + phosphate + H(+)</text>
        <dbReference type="Rhea" id="RHEA:13065"/>
        <dbReference type="ChEBI" id="CHEBI:15377"/>
        <dbReference type="ChEBI" id="CHEBI:15378"/>
        <dbReference type="ChEBI" id="CHEBI:30616"/>
        <dbReference type="ChEBI" id="CHEBI:43474"/>
        <dbReference type="ChEBI" id="CHEBI:456216"/>
        <dbReference type="EC" id="5.6.2.4"/>
    </reaction>
</comment>
<dbReference type="Pfam" id="PF21196">
    <property type="entry name" value="PcrA_UvrD_tudor"/>
    <property type="match status" value="1"/>
</dbReference>
<dbReference type="PANTHER" id="PTHR11070:SF2">
    <property type="entry name" value="ATP-DEPENDENT DNA HELICASE SRS2"/>
    <property type="match status" value="1"/>
</dbReference>
<proteinExistence type="inferred from homology"/>
<dbReference type="Gene3D" id="3.40.50.300">
    <property type="entry name" value="P-loop containing nucleotide triphosphate hydrolases"/>
    <property type="match status" value="2"/>
</dbReference>
<comment type="similarity">
    <text evidence="1">Belongs to the helicase family. UvrD subfamily.</text>
</comment>
<dbReference type="PANTHER" id="PTHR11070">
    <property type="entry name" value="UVRD / RECB / PCRA DNA HELICASE FAMILY MEMBER"/>
    <property type="match status" value="1"/>
</dbReference>
<dbReference type="InterPro" id="IPR013986">
    <property type="entry name" value="DExx_box_DNA_helicase_dom_sf"/>
</dbReference>
<dbReference type="Pfam" id="PF00580">
    <property type="entry name" value="UvrD-helicase"/>
    <property type="match status" value="1"/>
</dbReference>
<evidence type="ECO:0000256" key="2">
    <source>
        <dbReference type="ARBA" id="ARBA00022741"/>
    </source>
</evidence>
<comment type="catalytic activity">
    <reaction evidence="8">
        <text>Couples ATP hydrolysis with the unwinding of duplex DNA by translocating in the 3'-5' direction.</text>
        <dbReference type="EC" id="5.6.2.4"/>
    </reaction>
</comment>
<evidence type="ECO:0000256" key="8">
    <source>
        <dbReference type="ARBA" id="ARBA00034617"/>
    </source>
</evidence>
<dbReference type="InterPro" id="IPR027417">
    <property type="entry name" value="P-loop_NTPase"/>
</dbReference>
<keyword evidence="4 12" id="KW-0347">Helicase</keyword>
<keyword evidence="6" id="KW-0238">DNA-binding</keyword>
<evidence type="ECO:0000256" key="3">
    <source>
        <dbReference type="ARBA" id="ARBA00022801"/>
    </source>
</evidence>
<reference evidence="16 17" key="1">
    <citation type="submission" date="2024-02" db="EMBL/GenBank/DDBJ databases">
        <title>A novel Gemmatimonadota bacterium.</title>
        <authorList>
            <person name="Du Z.-J."/>
            <person name="Ye Y.-Q."/>
        </authorList>
    </citation>
    <scope>NUCLEOTIDE SEQUENCE [LARGE SCALE GENOMIC DNA]</scope>
    <source>
        <strain evidence="16 17">DH-20</strain>
    </source>
</reference>
<evidence type="ECO:0000256" key="5">
    <source>
        <dbReference type="ARBA" id="ARBA00022840"/>
    </source>
</evidence>
<keyword evidence="17" id="KW-1185">Reference proteome</keyword>
<keyword evidence="3 12" id="KW-0378">Hydrolase</keyword>